<dbReference type="InterPro" id="IPR036291">
    <property type="entry name" value="NAD(P)-bd_dom_sf"/>
</dbReference>
<sequence>MPSAAARVVLVTGVSRFLGARVANTLQADPGIERVIGVDTVPPRMPLGRTEFVRVDIRTPSIAKVIFSAGVDTVIHLNLVTAPSAPRSKVKEVNVIGTMQLLAACQRSPDMRKLVVRSSAAVYGSSPRDPAVFTEDD</sequence>
<dbReference type="PANTHER" id="PTHR43245">
    <property type="entry name" value="BIFUNCTIONAL POLYMYXIN RESISTANCE PROTEIN ARNA"/>
    <property type="match status" value="1"/>
</dbReference>
<dbReference type="Proteomes" id="UP001597083">
    <property type="component" value="Unassembled WGS sequence"/>
</dbReference>
<reference evidence="3" key="1">
    <citation type="journal article" date="2019" name="Int. J. Syst. Evol. Microbiol.">
        <title>The Global Catalogue of Microorganisms (GCM) 10K type strain sequencing project: providing services to taxonomists for standard genome sequencing and annotation.</title>
        <authorList>
            <consortium name="The Broad Institute Genomics Platform"/>
            <consortium name="The Broad Institute Genome Sequencing Center for Infectious Disease"/>
            <person name="Wu L."/>
            <person name="Ma J."/>
        </authorList>
    </citation>
    <scope>NUCLEOTIDE SEQUENCE [LARGE SCALE GENOMIC DNA]</scope>
    <source>
        <strain evidence="3">JCM 31696</strain>
    </source>
</reference>
<feature type="non-terminal residue" evidence="2">
    <location>
        <position position="137"/>
    </location>
</feature>
<dbReference type="EMBL" id="JBHTIR010003270">
    <property type="protein sequence ID" value="MFD0854942.1"/>
    <property type="molecule type" value="Genomic_DNA"/>
</dbReference>
<name>A0ABW3CMV2_9ACTN</name>
<evidence type="ECO:0000313" key="2">
    <source>
        <dbReference type="EMBL" id="MFD0854942.1"/>
    </source>
</evidence>
<dbReference type="Pfam" id="PF01370">
    <property type="entry name" value="Epimerase"/>
    <property type="match status" value="1"/>
</dbReference>
<dbReference type="SUPFAM" id="SSF51735">
    <property type="entry name" value="NAD(P)-binding Rossmann-fold domains"/>
    <property type="match status" value="1"/>
</dbReference>
<protein>
    <submittedName>
        <fullName evidence="2">NAD-dependent epimerase/dehydratase family protein</fullName>
    </submittedName>
</protein>
<evidence type="ECO:0000313" key="3">
    <source>
        <dbReference type="Proteomes" id="UP001597083"/>
    </source>
</evidence>
<dbReference type="InterPro" id="IPR001509">
    <property type="entry name" value="Epimerase_deHydtase"/>
</dbReference>
<proteinExistence type="predicted"/>
<feature type="domain" description="NAD-dependent epimerase/dehydratase" evidence="1">
    <location>
        <begin position="9"/>
        <end position="133"/>
    </location>
</feature>
<organism evidence="2 3">
    <name type="scientific">Actinomadura adrarensis</name>
    <dbReference type="NCBI Taxonomy" id="1819600"/>
    <lineage>
        <taxon>Bacteria</taxon>
        <taxon>Bacillati</taxon>
        <taxon>Actinomycetota</taxon>
        <taxon>Actinomycetes</taxon>
        <taxon>Streptosporangiales</taxon>
        <taxon>Thermomonosporaceae</taxon>
        <taxon>Actinomadura</taxon>
    </lineage>
</organism>
<accession>A0ABW3CMV2</accession>
<dbReference type="Gene3D" id="3.40.50.720">
    <property type="entry name" value="NAD(P)-binding Rossmann-like Domain"/>
    <property type="match status" value="1"/>
</dbReference>
<comment type="caution">
    <text evidence="2">The sequence shown here is derived from an EMBL/GenBank/DDBJ whole genome shotgun (WGS) entry which is preliminary data.</text>
</comment>
<dbReference type="InterPro" id="IPR050177">
    <property type="entry name" value="Lipid_A_modif_metabolic_enz"/>
</dbReference>
<gene>
    <name evidence="2" type="ORF">ACFQ07_22060</name>
</gene>
<dbReference type="PANTHER" id="PTHR43245:SF52">
    <property type="entry name" value="NAD-DEPENDENT EPIMERASE_DEHYDRATASE"/>
    <property type="match status" value="1"/>
</dbReference>
<evidence type="ECO:0000259" key="1">
    <source>
        <dbReference type="Pfam" id="PF01370"/>
    </source>
</evidence>
<keyword evidence="3" id="KW-1185">Reference proteome</keyword>